<reference evidence="3 4" key="1">
    <citation type="submission" date="2019-09" db="EMBL/GenBank/DDBJ databases">
        <title>Draft genome of the ectomycorrhizal ascomycete Sphaerosporella brunnea.</title>
        <authorList>
            <consortium name="DOE Joint Genome Institute"/>
            <person name="Benucci G.M."/>
            <person name="Marozzi G."/>
            <person name="Antonielli L."/>
            <person name="Sanchez S."/>
            <person name="Marco P."/>
            <person name="Wang X."/>
            <person name="Falini L.B."/>
            <person name="Barry K."/>
            <person name="Haridas S."/>
            <person name="Lipzen A."/>
            <person name="Labutti K."/>
            <person name="Grigoriev I.V."/>
            <person name="Murat C."/>
            <person name="Martin F."/>
            <person name="Albertini E."/>
            <person name="Donnini D."/>
            <person name="Bonito G."/>
        </authorList>
    </citation>
    <scope>NUCLEOTIDE SEQUENCE [LARGE SCALE GENOMIC DNA]</scope>
    <source>
        <strain evidence="3 4">Sb_GMNB300</strain>
    </source>
</reference>
<proteinExistence type="inferred from homology"/>
<dbReference type="OrthoDB" id="10253878at2759"/>
<keyword evidence="4" id="KW-1185">Reference proteome</keyword>
<dbReference type="GO" id="GO:0034551">
    <property type="term" value="P:mitochondrial respiratory chain complex III assembly"/>
    <property type="evidence" value="ECO:0007669"/>
    <property type="project" value="TreeGrafter"/>
</dbReference>
<organism evidence="3 4">
    <name type="scientific">Sphaerosporella brunnea</name>
    <dbReference type="NCBI Taxonomy" id="1250544"/>
    <lineage>
        <taxon>Eukaryota</taxon>
        <taxon>Fungi</taxon>
        <taxon>Dikarya</taxon>
        <taxon>Ascomycota</taxon>
        <taxon>Pezizomycotina</taxon>
        <taxon>Pezizomycetes</taxon>
        <taxon>Pezizales</taxon>
        <taxon>Pyronemataceae</taxon>
        <taxon>Sphaerosporella</taxon>
    </lineage>
</organism>
<dbReference type="FunCoup" id="A0A5J5ECM0">
    <property type="interactions" value="75"/>
</dbReference>
<comment type="caution">
    <text evidence="3">The sequence shown here is derived from an EMBL/GenBank/DDBJ whole genome shotgun (WGS) entry which is preliminary data.</text>
</comment>
<dbReference type="InParanoid" id="A0A5J5ECM0"/>
<comment type="similarity">
    <text evidence="1">Belongs to the CBP3 family.</text>
</comment>
<dbReference type="Proteomes" id="UP000326924">
    <property type="component" value="Unassembled WGS sequence"/>
</dbReference>
<name>A0A5J5ECM0_9PEZI</name>
<evidence type="ECO:0000313" key="4">
    <source>
        <dbReference type="Proteomes" id="UP000326924"/>
    </source>
</evidence>
<dbReference type="EMBL" id="VXIS01000471">
    <property type="protein sequence ID" value="KAA8893262.1"/>
    <property type="molecule type" value="Genomic_DNA"/>
</dbReference>
<dbReference type="InterPro" id="IPR007129">
    <property type="entry name" value="Ubiqinol_cyt_c_chaperone_CPB3"/>
</dbReference>
<sequence length="287" mass="32486">MASRTLVNTALRLTPRKMTAVVPSVAIRFFNNATPASGVQPADPAPVAPAPPPLKQTLSLADAIALRFRDYLPNATETYVAYDVTRELYLECACQAAYVDGEEFSESAKFWYDVCNRAPTFQSWSQVTILHMWMLMARMRALDKPRVKIWQQHFIDHFFYDAEDKMVKRYDIKRASERSGYMKDLFHQYRGMTAAFDEGLVKGDAILTTALWRNIFDASEDVDIEAMAIVTSYVRRALSKLGSVDDDVIMRGCVKFGLPLEERKVVKQKSHYLEKICGPTSVAETAS</sequence>
<evidence type="ECO:0000259" key="2">
    <source>
        <dbReference type="Pfam" id="PF03981"/>
    </source>
</evidence>
<dbReference type="AlphaFoldDB" id="A0A5J5ECM0"/>
<evidence type="ECO:0000256" key="1">
    <source>
        <dbReference type="ARBA" id="ARBA00006407"/>
    </source>
</evidence>
<gene>
    <name evidence="3" type="ORF">FN846DRAFT_548137</name>
</gene>
<accession>A0A5J5ECM0</accession>
<feature type="domain" description="Ubiquinol-cytochrome c chaperone" evidence="2">
    <location>
        <begin position="115"/>
        <end position="254"/>
    </location>
</feature>
<evidence type="ECO:0000313" key="3">
    <source>
        <dbReference type="EMBL" id="KAA8893262.1"/>
    </source>
</evidence>
<dbReference type="GO" id="GO:0005739">
    <property type="term" value="C:mitochondrion"/>
    <property type="evidence" value="ECO:0007669"/>
    <property type="project" value="TreeGrafter"/>
</dbReference>
<protein>
    <submittedName>
        <fullName evidence="3">Ubiquinol-cytochrome C chaperone-domain-containing protein</fullName>
    </submittedName>
</protein>
<dbReference type="PANTHER" id="PTHR12184:SF1">
    <property type="entry name" value="UBIQUINOL-CYTOCHROME-C REDUCTASE COMPLEX ASSEMBLY FACTOR 1"/>
    <property type="match status" value="1"/>
</dbReference>
<dbReference type="PANTHER" id="PTHR12184">
    <property type="entry name" value="UBIQUINOL-CYTOCHROME C REDUCTASE COMPLEX ASSEMBLY FACTOR 1 FAMILY MEMBER"/>
    <property type="match status" value="1"/>
</dbReference>
<dbReference type="Pfam" id="PF03981">
    <property type="entry name" value="Ubiq_cyt_C_chap"/>
    <property type="match status" value="1"/>
</dbReference>
<dbReference type="InterPro" id="IPR021150">
    <property type="entry name" value="Ubiq_cyt_c_chap"/>
</dbReference>